<keyword evidence="1" id="KW-0472">Membrane</keyword>
<dbReference type="EMBL" id="JAUSQZ010000001">
    <property type="protein sequence ID" value="MDP9831193.1"/>
    <property type="molecule type" value="Genomic_DNA"/>
</dbReference>
<dbReference type="PANTHER" id="PTHR23028">
    <property type="entry name" value="ACETYLTRANSFERASE"/>
    <property type="match status" value="1"/>
</dbReference>
<evidence type="ECO:0000313" key="4">
    <source>
        <dbReference type="Proteomes" id="UP001235712"/>
    </source>
</evidence>
<dbReference type="Proteomes" id="UP001235712">
    <property type="component" value="Unassembled WGS sequence"/>
</dbReference>
<protein>
    <submittedName>
        <fullName evidence="3">Peptidoglycan/LPS O-acetylase OafA/YrhL</fullName>
    </submittedName>
</protein>
<keyword evidence="1" id="KW-0812">Transmembrane</keyword>
<dbReference type="InterPro" id="IPR050879">
    <property type="entry name" value="Acyltransferase_3"/>
</dbReference>
<sequence>MSIHTGRRVARRYATPPLARHAVHPPTLATAFDPRDNALNVMRLALAVLVAVVHASFLGYGWQPHIGHTEVGALAVDAFFVLSGFLVVRSYLRLKSLPRYVWHRALRILPGFYACLTVTALFIAPLLAVVVGRPATSVLSGEDSSVGYLTANAGLLMRQFGIAGLPGTGGNPDVVNGSLWTLFYEAFCYGLAAGLGLLGILTRRLWVLPMLIAGLWVATLASAVGVNPLGSEYLLRFALVFLLGTAGLLFADLIPIHAGLALGAFAVLMLSLLHFENYRVLGAPAFAYLCLYAMVRLPVPWEPRWDVSYGMYVWHWPVAQLLVALRITEFPGVVFVLAVVAVAGAVSALSWNLVEKPAMGLKHAAWVSRLERARPA</sequence>
<organism evidence="3 4">
    <name type="scientific">Kineosporia succinea</name>
    <dbReference type="NCBI Taxonomy" id="84632"/>
    <lineage>
        <taxon>Bacteria</taxon>
        <taxon>Bacillati</taxon>
        <taxon>Actinomycetota</taxon>
        <taxon>Actinomycetes</taxon>
        <taxon>Kineosporiales</taxon>
        <taxon>Kineosporiaceae</taxon>
        <taxon>Kineosporia</taxon>
    </lineage>
</organism>
<evidence type="ECO:0000313" key="3">
    <source>
        <dbReference type="EMBL" id="MDP9831193.1"/>
    </source>
</evidence>
<feature type="transmembrane region" description="Helical" evidence="1">
    <location>
        <begin position="258"/>
        <end position="275"/>
    </location>
</feature>
<dbReference type="InterPro" id="IPR002656">
    <property type="entry name" value="Acyl_transf_3_dom"/>
</dbReference>
<proteinExistence type="predicted"/>
<feature type="transmembrane region" description="Helical" evidence="1">
    <location>
        <begin position="74"/>
        <end position="92"/>
    </location>
</feature>
<feature type="transmembrane region" description="Helical" evidence="1">
    <location>
        <begin position="205"/>
        <end position="227"/>
    </location>
</feature>
<feature type="transmembrane region" description="Helical" evidence="1">
    <location>
        <begin position="281"/>
        <end position="299"/>
    </location>
</feature>
<accession>A0ABT9PEQ9</accession>
<gene>
    <name evidence="3" type="ORF">J2S57_006942</name>
</gene>
<reference evidence="3 4" key="1">
    <citation type="submission" date="2023-07" db="EMBL/GenBank/DDBJ databases">
        <title>Sequencing the genomes of 1000 actinobacteria strains.</title>
        <authorList>
            <person name="Klenk H.-P."/>
        </authorList>
    </citation>
    <scope>NUCLEOTIDE SEQUENCE [LARGE SCALE GENOMIC DNA]</scope>
    <source>
        <strain evidence="3 4">DSM 44388</strain>
    </source>
</reference>
<feature type="transmembrane region" description="Helical" evidence="1">
    <location>
        <begin position="333"/>
        <end position="354"/>
    </location>
</feature>
<feature type="domain" description="Acyltransferase 3" evidence="2">
    <location>
        <begin position="37"/>
        <end position="347"/>
    </location>
</feature>
<keyword evidence="4" id="KW-1185">Reference proteome</keyword>
<keyword evidence="1" id="KW-1133">Transmembrane helix</keyword>
<evidence type="ECO:0000259" key="2">
    <source>
        <dbReference type="Pfam" id="PF01757"/>
    </source>
</evidence>
<comment type="caution">
    <text evidence="3">The sequence shown here is derived from an EMBL/GenBank/DDBJ whole genome shotgun (WGS) entry which is preliminary data.</text>
</comment>
<name>A0ABT9PEQ9_9ACTN</name>
<feature type="transmembrane region" description="Helical" evidence="1">
    <location>
        <begin position="179"/>
        <end position="198"/>
    </location>
</feature>
<evidence type="ECO:0000256" key="1">
    <source>
        <dbReference type="SAM" id="Phobius"/>
    </source>
</evidence>
<feature type="transmembrane region" description="Helical" evidence="1">
    <location>
        <begin position="112"/>
        <end position="131"/>
    </location>
</feature>
<feature type="transmembrane region" description="Helical" evidence="1">
    <location>
        <begin position="44"/>
        <end position="62"/>
    </location>
</feature>
<dbReference type="PANTHER" id="PTHR23028:SF53">
    <property type="entry name" value="ACYL_TRANSF_3 DOMAIN-CONTAINING PROTEIN"/>
    <property type="match status" value="1"/>
</dbReference>
<dbReference type="RefSeq" id="WP_307250721.1">
    <property type="nucleotide sequence ID" value="NZ_JAUSQZ010000001.1"/>
</dbReference>
<dbReference type="Pfam" id="PF01757">
    <property type="entry name" value="Acyl_transf_3"/>
    <property type="match status" value="1"/>
</dbReference>